<gene>
    <name evidence="2" type="ORF">KEG57_33450</name>
</gene>
<evidence type="ECO:0000256" key="1">
    <source>
        <dbReference type="SAM" id="MobiDB-lite"/>
    </source>
</evidence>
<dbReference type="Proteomes" id="UP001151081">
    <property type="component" value="Unassembled WGS sequence"/>
</dbReference>
<reference evidence="2 3" key="1">
    <citation type="submission" date="2021-04" db="EMBL/GenBank/DDBJ databases">
        <title>Genome analysis of Polyangium sp.</title>
        <authorList>
            <person name="Li Y."/>
            <person name="Wang J."/>
        </authorList>
    </citation>
    <scope>NUCLEOTIDE SEQUENCE [LARGE SCALE GENOMIC DNA]</scope>
    <source>
        <strain evidence="2 3">SDU14</strain>
    </source>
</reference>
<organism evidence="2 3">
    <name type="scientific">Polyangium jinanense</name>
    <dbReference type="NCBI Taxonomy" id="2829994"/>
    <lineage>
        <taxon>Bacteria</taxon>
        <taxon>Pseudomonadati</taxon>
        <taxon>Myxococcota</taxon>
        <taxon>Polyangia</taxon>
        <taxon>Polyangiales</taxon>
        <taxon>Polyangiaceae</taxon>
        <taxon>Polyangium</taxon>
    </lineage>
</organism>
<accession>A0A9X4AUN0</accession>
<comment type="caution">
    <text evidence="2">The sequence shown here is derived from an EMBL/GenBank/DDBJ whole genome shotgun (WGS) entry which is preliminary data.</text>
</comment>
<keyword evidence="3" id="KW-1185">Reference proteome</keyword>
<feature type="region of interest" description="Disordered" evidence="1">
    <location>
        <begin position="1"/>
        <end position="86"/>
    </location>
</feature>
<proteinExistence type="predicted"/>
<dbReference type="EMBL" id="JAGTJJ010000028">
    <property type="protein sequence ID" value="MDC3985433.1"/>
    <property type="molecule type" value="Genomic_DNA"/>
</dbReference>
<name>A0A9X4AUN0_9BACT</name>
<evidence type="ECO:0000313" key="3">
    <source>
        <dbReference type="Proteomes" id="UP001151081"/>
    </source>
</evidence>
<dbReference type="RefSeq" id="WP_272426397.1">
    <property type="nucleotide sequence ID" value="NZ_JAGTJJ010000028.1"/>
</dbReference>
<protein>
    <submittedName>
        <fullName evidence="2">Uncharacterized protein</fullName>
    </submittedName>
</protein>
<dbReference type="AlphaFoldDB" id="A0A9X4AUN0"/>
<evidence type="ECO:0000313" key="2">
    <source>
        <dbReference type="EMBL" id="MDC3985433.1"/>
    </source>
</evidence>
<sequence>MSQSNQRGAPLGEAPGYGDLTEGNVGNQGAVDPGRQNVPQDKQDRDEPPGTSEPPLGTNVGGEQSQGATRHVGRDPGKGSQGFGNE</sequence>